<accession>A0A0R3M9Y4</accession>
<organism evidence="1 2">
    <name type="scientific">Bradyrhizobium lablabi</name>
    <dbReference type="NCBI Taxonomy" id="722472"/>
    <lineage>
        <taxon>Bacteria</taxon>
        <taxon>Pseudomonadati</taxon>
        <taxon>Pseudomonadota</taxon>
        <taxon>Alphaproteobacteria</taxon>
        <taxon>Hyphomicrobiales</taxon>
        <taxon>Nitrobacteraceae</taxon>
        <taxon>Bradyrhizobium</taxon>
    </lineage>
</organism>
<dbReference type="Proteomes" id="UP000051660">
    <property type="component" value="Unassembled WGS sequence"/>
</dbReference>
<name>A0A0R3M9Y4_9BRAD</name>
<protein>
    <submittedName>
        <fullName evidence="1">Uncharacterized protein</fullName>
    </submittedName>
</protein>
<sequence length="60" mass="6797">MNCEAIPRGPARTDCYLGLSRFYQGQSDLAAAKALQQSDDAWYRAITGMDPPKPKPRRRR</sequence>
<evidence type="ECO:0000313" key="1">
    <source>
        <dbReference type="EMBL" id="KRR16689.1"/>
    </source>
</evidence>
<comment type="caution">
    <text evidence="1">The sequence shown here is derived from an EMBL/GenBank/DDBJ whole genome shotgun (WGS) entry which is preliminary data.</text>
</comment>
<reference evidence="1 2" key="1">
    <citation type="submission" date="2014-03" db="EMBL/GenBank/DDBJ databases">
        <title>Bradyrhizobium valentinum sp. nov., isolated from effective nodules of Lupinus mariae-josephae, a lupine endemic of basic-lime soils in Eastern Spain.</title>
        <authorList>
            <person name="Duran D."/>
            <person name="Rey L."/>
            <person name="Navarro A."/>
            <person name="Busquets A."/>
            <person name="Imperial J."/>
            <person name="Ruiz-Argueso T."/>
        </authorList>
    </citation>
    <scope>NUCLEOTIDE SEQUENCE [LARGE SCALE GENOMIC DNA]</scope>
    <source>
        <strain evidence="1 2">CCBAU 23086</strain>
    </source>
</reference>
<proteinExistence type="predicted"/>
<dbReference type="EMBL" id="LLYB01000125">
    <property type="protein sequence ID" value="KRR16689.1"/>
    <property type="molecule type" value="Genomic_DNA"/>
</dbReference>
<evidence type="ECO:0000313" key="2">
    <source>
        <dbReference type="Proteomes" id="UP000051660"/>
    </source>
</evidence>
<dbReference type="AlphaFoldDB" id="A0A0R3M9Y4"/>
<gene>
    <name evidence="1" type="ORF">CQ14_13850</name>
</gene>